<dbReference type="Proteomes" id="UP001054945">
    <property type="component" value="Unassembled WGS sequence"/>
</dbReference>
<sequence>MSTKWDKKTSLQRLWICGPKENTLLLSRCLLSGIRNILIEVMDLWTKRKYSASMSTKWDKKHPYRGYGSVDQKENTLLLSRCLLSGIRNILIEVMDLWTKRKYSASV</sequence>
<keyword evidence="2" id="KW-1185">Reference proteome</keyword>
<accession>A0AAV4Q296</accession>
<organism evidence="1 2">
    <name type="scientific">Caerostris extrusa</name>
    <name type="common">Bark spider</name>
    <name type="synonym">Caerostris bankana</name>
    <dbReference type="NCBI Taxonomy" id="172846"/>
    <lineage>
        <taxon>Eukaryota</taxon>
        <taxon>Metazoa</taxon>
        <taxon>Ecdysozoa</taxon>
        <taxon>Arthropoda</taxon>
        <taxon>Chelicerata</taxon>
        <taxon>Arachnida</taxon>
        <taxon>Araneae</taxon>
        <taxon>Araneomorphae</taxon>
        <taxon>Entelegynae</taxon>
        <taxon>Araneoidea</taxon>
        <taxon>Araneidae</taxon>
        <taxon>Caerostris</taxon>
    </lineage>
</organism>
<evidence type="ECO:0000313" key="2">
    <source>
        <dbReference type="Proteomes" id="UP001054945"/>
    </source>
</evidence>
<proteinExistence type="predicted"/>
<name>A0AAV4Q296_CAEEX</name>
<comment type="caution">
    <text evidence="1">The sequence shown here is derived from an EMBL/GenBank/DDBJ whole genome shotgun (WGS) entry which is preliminary data.</text>
</comment>
<dbReference type="AlphaFoldDB" id="A0AAV4Q296"/>
<gene>
    <name evidence="1" type="ORF">CEXT_246541</name>
</gene>
<evidence type="ECO:0000313" key="1">
    <source>
        <dbReference type="EMBL" id="GIY02661.1"/>
    </source>
</evidence>
<protein>
    <submittedName>
        <fullName evidence="1">Uncharacterized protein</fullName>
    </submittedName>
</protein>
<dbReference type="EMBL" id="BPLR01005478">
    <property type="protein sequence ID" value="GIY02661.1"/>
    <property type="molecule type" value="Genomic_DNA"/>
</dbReference>
<reference evidence="1 2" key="1">
    <citation type="submission" date="2021-06" db="EMBL/GenBank/DDBJ databases">
        <title>Caerostris extrusa draft genome.</title>
        <authorList>
            <person name="Kono N."/>
            <person name="Arakawa K."/>
        </authorList>
    </citation>
    <scope>NUCLEOTIDE SEQUENCE [LARGE SCALE GENOMIC DNA]</scope>
</reference>